<keyword evidence="1" id="KW-0732">Signal</keyword>
<dbReference type="Gene3D" id="2.40.160.20">
    <property type="match status" value="1"/>
</dbReference>
<evidence type="ECO:0000313" key="3">
    <source>
        <dbReference type="Proteomes" id="UP000503003"/>
    </source>
</evidence>
<dbReference type="RefSeq" id="WP_165309955.1">
    <property type="nucleotide sequence ID" value="NZ_CP049331.1"/>
</dbReference>
<dbReference type="Proteomes" id="UP000503003">
    <property type="component" value="Chromosome 1"/>
</dbReference>
<feature type="signal peptide" evidence="1">
    <location>
        <begin position="1"/>
        <end position="18"/>
    </location>
</feature>
<dbReference type="SUPFAM" id="SSF56925">
    <property type="entry name" value="OMPA-like"/>
    <property type="match status" value="1"/>
</dbReference>
<dbReference type="AlphaFoldDB" id="A0A6G7CEK0"/>
<dbReference type="KEGG" id="vzi:G5S32_00275"/>
<proteinExistence type="predicted"/>
<feature type="chain" id="PRO_5026123417" evidence="1">
    <location>
        <begin position="19"/>
        <end position="178"/>
    </location>
</feature>
<reference evidence="2 3" key="1">
    <citation type="submission" date="2020-02" db="EMBL/GenBank/DDBJ databases">
        <title>A complete genome of a marine bacterium Vibrio sp. ZWAL4003 isolated from the mangrove sediment with the ability to degrade polysaccharides.</title>
        <authorList>
            <person name="Wu J."/>
            <person name="Qu W."/>
            <person name="Zeng R."/>
        </authorList>
    </citation>
    <scope>NUCLEOTIDE SEQUENCE [LARGE SCALE GENOMIC DNA]</scope>
    <source>
        <strain evidence="2 3">ZWAL4003</strain>
    </source>
</reference>
<sequence length="178" mass="19789">MNKYLALLLLPISTMVLAFNDSEDFSMLFVGVGYHWDNTWYSSDDDVELEAEASPVVSLGYKVDENSKFIISHQDLNSYTSLTYKRSIHEWAIDNHRFVPYLSLGVGMGKEETEISKLDILGFTGGLGLDYRLNSYVELTLGYTLSLQGVQVESNDELIASSGILSGGVSFGISIYPF</sequence>
<evidence type="ECO:0000256" key="1">
    <source>
        <dbReference type="SAM" id="SignalP"/>
    </source>
</evidence>
<organism evidence="2 3">
    <name type="scientific">Vibrio ziniensis</name>
    <dbReference type="NCBI Taxonomy" id="2711221"/>
    <lineage>
        <taxon>Bacteria</taxon>
        <taxon>Pseudomonadati</taxon>
        <taxon>Pseudomonadota</taxon>
        <taxon>Gammaproteobacteria</taxon>
        <taxon>Vibrionales</taxon>
        <taxon>Vibrionaceae</taxon>
        <taxon>Vibrio</taxon>
    </lineage>
</organism>
<name>A0A6G7CEK0_9VIBR</name>
<dbReference type="EMBL" id="CP049331">
    <property type="protein sequence ID" value="QIH40512.1"/>
    <property type="molecule type" value="Genomic_DNA"/>
</dbReference>
<dbReference type="InterPro" id="IPR011250">
    <property type="entry name" value="OMP/PagP_B-barrel"/>
</dbReference>
<evidence type="ECO:0000313" key="2">
    <source>
        <dbReference type="EMBL" id="QIH40512.1"/>
    </source>
</evidence>
<accession>A0A6G7CEK0</accession>
<protein>
    <submittedName>
        <fullName evidence="2">Porin family protein</fullName>
    </submittedName>
</protein>
<keyword evidence="3" id="KW-1185">Reference proteome</keyword>
<gene>
    <name evidence="2" type="ORF">G5S32_00275</name>
</gene>